<reference evidence="1" key="1">
    <citation type="submission" date="2020-02" db="EMBL/GenBank/DDBJ databases">
        <authorList>
            <person name="Meier V. D."/>
        </authorList>
    </citation>
    <scope>NUCLEOTIDE SEQUENCE</scope>
    <source>
        <strain evidence="1">AVDCRST_MAG35</strain>
    </source>
</reference>
<feature type="non-terminal residue" evidence="1">
    <location>
        <position position="1"/>
    </location>
</feature>
<dbReference type="EMBL" id="CADCUY010000195">
    <property type="protein sequence ID" value="CAA9401893.1"/>
    <property type="molecule type" value="Genomic_DNA"/>
</dbReference>
<organism evidence="1">
    <name type="scientific">uncultured Quadrisphaera sp</name>
    <dbReference type="NCBI Taxonomy" id="904978"/>
    <lineage>
        <taxon>Bacteria</taxon>
        <taxon>Bacillati</taxon>
        <taxon>Actinomycetota</taxon>
        <taxon>Actinomycetes</taxon>
        <taxon>Kineosporiales</taxon>
        <taxon>Kineosporiaceae</taxon>
        <taxon>Quadrisphaera</taxon>
        <taxon>environmental samples</taxon>
    </lineage>
</organism>
<protein>
    <submittedName>
        <fullName evidence="1">Uncharacterized protein</fullName>
    </submittedName>
</protein>
<proteinExistence type="predicted"/>
<evidence type="ECO:0000313" key="1">
    <source>
        <dbReference type="EMBL" id="CAA9401893.1"/>
    </source>
</evidence>
<name>A0A6J4P3S7_9ACTN</name>
<dbReference type="AlphaFoldDB" id="A0A6J4P3S7"/>
<sequence>CERVVLARRFANDAAVRAQQVRRTRLVRWARLAGRAAVPVTVELDDEPPPALAALPLAPQVPRLR</sequence>
<gene>
    <name evidence="1" type="ORF">AVDCRST_MAG35-953</name>
</gene>
<accession>A0A6J4P3S7</accession>